<dbReference type="PANTHER" id="PTHR45987">
    <property type="entry name" value="39S RIBOSOMAL PROTEIN L12"/>
    <property type="match status" value="1"/>
</dbReference>
<dbReference type="InterPro" id="IPR000206">
    <property type="entry name" value="Ribosomal_bL12"/>
</dbReference>
<comment type="function">
    <text evidence="4">Forms part of the ribosomal stalk which helps the ribosome interact with GTP-bound translation factors. Is thus essential for accurate translation.</text>
</comment>
<gene>
    <name evidence="4" type="primary">rplL</name>
    <name evidence="8" type="ORF">COT75_04470</name>
</gene>
<protein>
    <recommendedName>
        <fullName evidence="4">Large ribosomal subunit protein bL12</fullName>
    </recommendedName>
</protein>
<proteinExistence type="inferred from homology"/>
<dbReference type="Pfam" id="PF16320">
    <property type="entry name" value="Ribosomal_L12_N"/>
    <property type="match status" value="1"/>
</dbReference>
<name>A0A2H0W867_9BACT</name>
<accession>A0A2H0W867</accession>
<comment type="subunit">
    <text evidence="4">Homodimer. Part of the ribosomal stalk of the 50S ribosomal subunit. Forms a multimeric L10(L12)X complex, where L10 forms an elongated spine to which 2 to 4 L12 dimers bind in a sequential fashion. Binds GTP-bound translation factors.</text>
</comment>
<organism evidence="8 9">
    <name type="scientific">Candidatus Beckwithbacteria bacterium CG10_big_fil_rev_8_21_14_0_10_34_10</name>
    <dbReference type="NCBI Taxonomy" id="1974495"/>
    <lineage>
        <taxon>Bacteria</taxon>
        <taxon>Candidatus Beckwithiibacteriota</taxon>
    </lineage>
</organism>
<evidence type="ECO:0000256" key="1">
    <source>
        <dbReference type="ARBA" id="ARBA00007197"/>
    </source>
</evidence>
<dbReference type="SUPFAM" id="SSF54736">
    <property type="entry name" value="ClpS-like"/>
    <property type="match status" value="1"/>
</dbReference>
<keyword evidence="3 4" id="KW-0687">Ribonucleoprotein</keyword>
<dbReference type="Gene3D" id="1.20.5.710">
    <property type="entry name" value="Single helix bin"/>
    <property type="match status" value="1"/>
</dbReference>
<evidence type="ECO:0000256" key="2">
    <source>
        <dbReference type="ARBA" id="ARBA00022980"/>
    </source>
</evidence>
<dbReference type="Proteomes" id="UP000230093">
    <property type="component" value="Unassembled WGS sequence"/>
</dbReference>
<evidence type="ECO:0000259" key="7">
    <source>
        <dbReference type="Pfam" id="PF16320"/>
    </source>
</evidence>
<dbReference type="FunFam" id="3.30.1390.10:FF:000001">
    <property type="entry name" value="50S ribosomal protein L7/L12"/>
    <property type="match status" value="1"/>
</dbReference>
<evidence type="ECO:0000259" key="6">
    <source>
        <dbReference type="Pfam" id="PF00542"/>
    </source>
</evidence>
<evidence type="ECO:0000256" key="5">
    <source>
        <dbReference type="SAM" id="MobiDB-lite"/>
    </source>
</evidence>
<dbReference type="SUPFAM" id="SSF48300">
    <property type="entry name" value="Ribosomal protein L7/12, oligomerisation (N-terminal) domain"/>
    <property type="match status" value="1"/>
</dbReference>
<evidence type="ECO:0000256" key="3">
    <source>
        <dbReference type="ARBA" id="ARBA00023274"/>
    </source>
</evidence>
<feature type="region of interest" description="Disordered" evidence="5">
    <location>
        <begin position="1"/>
        <end position="21"/>
    </location>
</feature>
<dbReference type="GO" id="GO:0006412">
    <property type="term" value="P:translation"/>
    <property type="evidence" value="ECO:0007669"/>
    <property type="project" value="UniProtKB-UniRule"/>
</dbReference>
<evidence type="ECO:0000313" key="8">
    <source>
        <dbReference type="EMBL" id="PIS08861.1"/>
    </source>
</evidence>
<feature type="domain" description="Large ribosomal subunit protein bL12 oligomerization" evidence="7">
    <location>
        <begin position="31"/>
        <end position="70"/>
    </location>
</feature>
<evidence type="ECO:0000313" key="9">
    <source>
        <dbReference type="Proteomes" id="UP000230093"/>
    </source>
</evidence>
<dbReference type="InterPro" id="IPR014719">
    <property type="entry name" value="Ribosomal_bL12_C/ClpS-like"/>
</dbReference>
<keyword evidence="2 4" id="KW-0689">Ribosomal protein</keyword>
<dbReference type="Gene3D" id="3.30.1390.10">
    <property type="match status" value="1"/>
</dbReference>
<dbReference type="InterPro" id="IPR008932">
    <property type="entry name" value="Ribosomal_bL12_oligo"/>
</dbReference>
<evidence type="ECO:0000256" key="4">
    <source>
        <dbReference type="HAMAP-Rule" id="MF_00368"/>
    </source>
</evidence>
<dbReference type="Pfam" id="PF00542">
    <property type="entry name" value="Ribosomal_L12"/>
    <property type="match status" value="1"/>
</dbReference>
<comment type="caution">
    <text evidence="8">The sequence shown here is derived from an EMBL/GenBank/DDBJ whole genome shotgun (WGS) entry which is preliminary data.</text>
</comment>
<sequence length="155" mass="16396">MTDKNENKSQTKEKEAKTAKKEVKTSPVLAKLIDQVESLSVLELAELVKALEDKFGVSAATPVAMAAAGAVPSGDKAALGEAEEKSEFNVILASSGANKISVIKAVREVKPDLGLKEAKELVEAAPKELLTGVKKEEAQEAKKKLEEAGAQVELK</sequence>
<reference evidence="9" key="1">
    <citation type="submission" date="2017-09" db="EMBL/GenBank/DDBJ databases">
        <title>Depth-based differentiation of microbial function through sediment-hosted aquifers and enrichment of novel symbionts in the deep terrestrial subsurface.</title>
        <authorList>
            <person name="Probst A.J."/>
            <person name="Ladd B."/>
            <person name="Jarett J.K."/>
            <person name="Geller-Mcgrath D.E."/>
            <person name="Sieber C.M.K."/>
            <person name="Emerson J.B."/>
            <person name="Anantharaman K."/>
            <person name="Thomas B.C."/>
            <person name="Malmstrom R."/>
            <person name="Stieglmeier M."/>
            <person name="Klingl A."/>
            <person name="Woyke T."/>
            <person name="Ryan C.M."/>
            <person name="Banfield J.F."/>
        </authorList>
    </citation>
    <scope>NUCLEOTIDE SEQUENCE [LARGE SCALE GENOMIC DNA]</scope>
</reference>
<dbReference type="EMBL" id="PEZT01000026">
    <property type="protein sequence ID" value="PIS08861.1"/>
    <property type="molecule type" value="Genomic_DNA"/>
</dbReference>
<dbReference type="GO" id="GO:0003729">
    <property type="term" value="F:mRNA binding"/>
    <property type="evidence" value="ECO:0007669"/>
    <property type="project" value="TreeGrafter"/>
</dbReference>
<dbReference type="CDD" id="cd00387">
    <property type="entry name" value="Ribosomal_L7_L12"/>
    <property type="match status" value="1"/>
</dbReference>
<dbReference type="InterPro" id="IPR036235">
    <property type="entry name" value="Ribosomal_bL12_oligo_N_sf"/>
</dbReference>
<dbReference type="NCBIfam" id="TIGR00855">
    <property type="entry name" value="L12"/>
    <property type="match status" value="1"/>
</dbReference>
<dbReference type="InterPro" id="IPR013823">
    <property type="entry name" value="Ribosomal_bL12_C"/>
</dbReference>
<dbReference type="HAMAP" id="MF_00368">
    <property type="entry name" value="Ribosomal_bL12"/>
    <property type="match status" value="1"/>
</dbReference>
<dbReference type="AlphaFoldDB" id="A0A2H0W867"/>
<feature type="domain" description="Large ribosomal subunit protein bL12 C-terminal" evidence="6">
    <location>
        <begin position="88"/>
        <end position="155"/>
    </location>
</feature>
<dbReference type="GO" id="GO:0003735">
    <property type="term" value="F:structural constituent of ribosome"/>
    <property type="evidence" value="ECO:0007669"/>
    <property type="project" value="InterPro"/>
</dbReference>
<dbReference type="PANTHER" id="PTHR45987:SF4">
    <property type="entry name" value="LARGE RIBOSOMAL SUBUNIT PROTEIN BL12M"/>
    <property type="match status" value="1"/>
</dbReference>
<dbReference type="GO" id="GO:0022625">
    <property type="term" value="C:cytosolic large ribosomal subunit"/>
    <property type="evidence" value="ECO:0007669"/>
    <property type="project" value="TreeGrafter"/>
</dbReference>
<comment type="similarity">
    <text evidence="1 4">Belongs to the bacterial ribosomal protein bL12 family.</text>
</comment>